<evidence type="ECO:0000313" key="1">
    <source>
        <dbReference type="EMBL" id="KAE9528703.1"/>
    </source>
</evidence>
<organism evidence="1 2">
    <name type="scientific">Aphis glycines</name>
    <name type="common">Soybean aphid</name>
    <dbReference type="NCBI Taxonomy" id="307491"/>
    <lineage>
        <taxon>Eukaryota</taxon>
        <taxon>Metazoa</taxon>
        <taxon>Ecdysozoa</taxon>
        <taxon>Arthropoda</taxon>
        <taxon>Hexapoda</taxon>
        <taxon>Insecta</taxon>
        <taxon>Pterygota</taxon>
        <taxon>Neoptera</taxon>
        <taxon>Paraneoptera</taxon>
        <taxon>Hemiptera</taxon>
        <taxon>Sternorrhyncha</taxon>
        <taxon>Aphidomorpha</taxon>
        <taxon>Aphidoidea</taxon>
        <taxon>Aphididae</taxon>
        <taxon>Aphidini</taxon>
        <taxon>Aphis</taxon>
        <taxon>Aphis</taxon>
    </lineage>
</organism>
<reference evidence="1 2" key="1">
    <citation type="submission" date="2019-08" db="EMBL/GenBank/DDBJ databases">
        <title>The genome of the soybean aphid Biotype 1, its phylome, world population structure and adaptation to the North American continent.</title>
        <authorList>
            <person name="Giordano R."/>
            <person name="Donthu R.K."/>
            <person name="Hernandez A.G."/>
            <person name="Wright C.L."/>
            <person name="Zimin A.V."/>
        </authorList>
    </citation>
    <scope>NUCLEOTIDE SEQUENCE [LARGE SCALE GENOMIC DNA]</scope>
    <source>
        <tissue evidence="1">Whole aphids</tissue>
    </source>
</reference>
<gene>
    <name evidence="1" type="ORF">AGLY_012278</name>
</gene>
<dbReference type="AlphaFoldDB" id="A0A6G0T9M7"/>
<protein>
    <submittedName>
        <fullName evidence="1">Uncharacterized protein</fullName>
    </submittedName>
</protein>
<dbReference type="Proteomes" id="UP000475862">
    <property type="component" value="Unassembled WGS sequence"/>
</dbReference>
<sequence>MHLMRSPGTIMMAVKIPENAPAQNSRDGVKFSFLSPVDENTFLPNPNPKKLIANIGATPDNRVKVTSYSKSKGLHVYLRLLLRNNYKISENNSQYSFWRVGGEEYTNIPSQFIMYNREMTDKNYGNSLSDSIIVTRQPDSHDWCTWPIFGDGCFLYNYLSLMQFRGFSVNETQCPMDDPLILCIHRRNHQLENT</sequence>
<accession>A0A6G0T9M7</accession>
<proteinExistence type="predicted"/>
<keyword evidence="2" id="KW-1185">Reference proteome</keyword>
<name>A0A6G0T9M7_APHGL</name>
<dbReference type="EMBL" id="VYZN01000048">
    <property type="protein sequence ID" value="KAE9528703.1"/>
    <property type="molecule type" value="Genomic_DNA"/>
</dbReference>
<evidence type="ECO:0000313" key="2">
    <source>
        <dbReference type="Proteomes" id="UP000475862"/>
    </source>
</evidence>
<comment type="caution">
    <text evidence="1">The sequence shown here is derived from an EMBL/GenBank/DDBJ whole genome shotgun (WGS) entry which is preliminary data.</text>
</comment>